<comment type="caution">
    <text evidence="9">The sequence shown here is derived from an EMBL/GenBank/DDBJ whole genome shotgun (WGS) entry which is preliminary data.</text>
</comment>
<keyword evidence="3 7" id="KW-1133">Transmembrane helix</keyword>
<feature type="transmembrane region" description="Helical" evidence="7">
    <location>
        <begin position="43"/>
        <end position="66"/>
    </location>
</feature>
<feature type="compositionally biased region" description="Polar residues" evidence="6">
    <location>
        <begin position="299"/>
        <end position="321"/>
    </location>
</feature>
<keyword evidence="2 7" id="KW-0812">Transmembrane</keyword>
<evidence type="ECO:0000259" key="8">
    <source>
        <dbReference type="Pfam" id="PF20684"/>
    </source>
</evidence>
<dbReference type="Proteomes" id="UP001521184">
    <property type="component" value="Unassembled WGS sequence"/>
</dbReference>
<dbReference type="EMBL" id="JAKEKT020000011">
    <property type="protein sequence ID" value="KAL1647763.1"/>
    <property type="molecule type" value="Genomic_DNA"/>
</dbReference>
<gene>
    <name evidence="9" type="ORF">SLS58_002564</name>
</gene>
<evidence type="ECO:0000256" key="7">
    <source>
        <dbReference type="SAM" id="Phobius"/>
    </source>
</evidence>
<dbReference type="PANTHER" id="PTHR33048:SF96">
    <property type="entry name" value="INTEGRAL MEMBRANE PROTEIN"/>
    <property type="match status" value="1"/>
</dbReference>
<evidence type="ECO:0000256" key="6">
    <source>
        <dbReference type="SAM" id="MobiDB-lite"/>
    </source>
</evidence>
<feature type="transmembrane region" description="Helical" evidence="7">
    <location>
        <begin position="12"/>
        <end position="31"/>
    </location>
</feature>
<dbReference type="InterPro" id="IPR049326">
    <property type="entry name" value="Rhodopsin_dom_fungi"/>
</dbReference>
<evidence type="ECO:0000313" key="10">
    <source>
        <dbReference type="Proteomes" id="UP001521184"/>
    </source>
</evidence>
<keyword evidence="10" id="KW-1185">Reference proteome</keyword>
<comment type="similarity">
    <text evidence="5">Belongs to the SAT4 family.</text>
</comment>
<comment type="subcellular location">
    <subcellularLocation>
        <location evidence="1">Membrane</location>
        <topology evidence="1">Multi-pass membrane protein</topology>
    </subcellularLocation>
</comment>
<evidence type="ECO:0000256" key="3">
    <source>
        <dbReference type="ARBA" id="ARBA00022989"/>
    </source>
</evidence>
<feature type="transmembrane region" description="Helical" evidence="7">
    <location>
        <begin position="117"/>
        <end position="142"/>
    </location>
</feature>
<feature type="region of interest" description="Disordered" evidence="6">
    <location>
        <begin position="280"/>
        <end position="331"/>
    </location>
</feature>
<feature type="region of interest" description="Disordered" evidence="6">
    <location>
        <begin position="345"/>
        <end position="368"/>
    </location>
</feature>
<feature type="transmembrane region" description="Helical" evidence="7">
    <location>
        <begin position="86"/>
        <end position="110"/>
    </location>
</feature>
<protein>
    <recommendedName>
        <fullName evidence="8">Rhodopsin domain-containing protein</fullName>
    </recommendedName>
</protein>
<dbReference type="Pfam" id="PF20684">
    <property type="entry name" value="Fung_rhodopsin"/>
    <property type="match status" value="1"/>
</dbReference>
<feature type="region of interest" description="Disordered" evidence="6">
    <location>
        <begin position="381"/>
        <end position="437"/>
    </location>
</feature>
<feature type="transmembrane region" description="Helical" evidence="7">
    <location>
        <begin position="206"/>
        <end position="226"/>
    </location>
</feature>
<evidence type="ECO:0000313" key="9">
    <source>
        <dbReference type="EMBL" id="KAL1647763.1"/>
    </source>
</evidence>
<accession>A0ABR3TZP2</accession>
<feature type="domain" description="Rhodopsin" evidence="8">
    <location>
        <begin position="27"/>
        <end position="267"/>
    </location>
</feature>
<evidence type="ECO:0000256" key="2">
    <source>
        <dbReference type="ARBA" id="ARBA00022692"/>
    </source>
</evidence>
<proteinExistence type="inferred from homology"/>
<sequence length="437" mass="47709">MAGENRGPELFAVTVVMVVMAFISTVLRCYVRLGMVKAWGIDDWFMLAATVTHIMFATCVIGGIHYGTGRHMAELDPHDSEKAMRYWWFCYIAYGLTMISAKISIGYFLLRLTVHRIHVWIIWGVMSLTVLTGVVFLFVTLFQCNPVSYFWTQNVGAPGTCIPVEVIMALTYLYGTISAICDFTFGILPIFLIWNLNMRKSIKVALVPILSMACIASSAVIVRMAYVQDFKDPDFLFATVDIAIWSDTEQGLAITAGSLATLRPLFRLLTSKFGSYGATGAGGTPNPTGHLKTPGGASASHNKNQTVWPSDNKSRGRSNSHGGPWSLLRTENGDGEFELVTKITKTSADGGGSSPSPPGSAEGIKGGIVRETEVTRVVEERALGTIGEEYGSGGGKRKSWWRGGGQQQRKSSDSDDSDSQKKLNAVVRERRDPGDYV</sequence>
<feature type="compositionally biased region" description="Basic and acidic residues" evidence="6">
    <location>
        <begin position="410"/>
        <end position="437"/>
    </location>
</feature>
<dbReference type="InterPro" id="IPR052337">
    <property type="entry name" value="SAT4-like"/>
</dbReference>
<feature type="transmembrane region" description="Helical" evidence="7">
    <location>
        <begin position="172"/>
        <end position="194"/>
    </location>
</feature>
<name>A0ABR3TZP2_9PEZI</name>
<evidence type="ECO:0000256" key="4">
    <source>
        <dbReference type="ARBA" id="ARBA00023136"/>
    </source>
</evidence>
<organism evidence="9 10">
    <name type="scientific">Diplodia intermedia</name>
    <dbReference type="NCBI Taxonomy" id="856260"/>
    <lineage>
        <taxon>Eukaryota</taxon>
        <taxon>Fungi</taxon>
        <taxon>Dikarya</taxon>
        <taxon>Ascomycota</taxon>
        <taxon>Pezizomycotina</taxon>
        <taxon>Dothideomycetes</taxon>
        <taxon>Dothideomycetes incertae sedis</taxon>
        <taxon>Botryosphaeriales</taxon>
        <taxon>Botryosphaeriaceae</taxon>
        <taxon>Diplodia</taxon>
    </lineage>
</organism>
<dbReference type="PANTHER" id="PTHR33048">
    <property type="entry name" value="PTH11-LIKE INTEGRAL MEMBRANE PROTEIN (AFU_ORTHOLOGUE AFUA_5G11245)"/>
    <property type="match status" value="1"/>
</dbReference>
<evidence type="ECO:0000256" key="1">
    <source>
        <dbReference type="ARBA" id="ARBA00004141"/>
    </source>
</evidence>
<evidence type="ECO:0000256" key="5">
    <source>
        <dbReference type="ARBA" id="ARBA00038359"/>
    </source>
</evidence>
<reference evidence="9 10" key="1">
    <citation type="journal article" date="2023" name="Plant Dis.">
        <title>First Report of Diplodia intermedia Causing Canker and Dieback Diseases on Apple Trees in Canada.</title>
        <authorList>
            <person name="Ellouze W."/>
            <person name="Ilyukhin E."/>
            <person name="Sulman M."/>
            <person name="Ali S."/>
        </authorList>
    </citation>
    <scope>NUCLEOTIDE SEQUENCE [LARGE SCALE GENOMIC DNA]</scope>
    <source>
        <strain evidence="9 10">M45-28</strain>
    </source>
</reference>
<keyword evidence="4 7" id="KW-0472">Membrane</keyword>